<dbReference type="PROSITE" id="PS50157">
    <property type="entry name" value="ZINC_FINGER_C2H2_2"/>
    <property type="match status" value="2"/>
</dbReference>
<dbReference type="AlphaFoldDB" id="A0A1X6NTP2"/>
<feature type="region of interest" description="Disordered" evidence="8">
    <location>
        <begin position="1"/>
        <end position="30"/>
    </location>
</feature>
<evidence type="ECO:0000256" key="6">
    <source>
        <dbReference type="ARBA" id="ARBA00023242"/>
    </source>
</evidence>
<keyword evidence="6" id="KW-0539">Nucleus</keyword>
<dbReference type="InterPro" id="IPR036236">
    <property type="entry name" value="Znf_C2H2_sf"/>
</dbReference>
<evidence type="ECO:0000313" key="11">
    <source>
        <dbReference type="Proteomes" id="UP000218209"/>
    </source>
</evidence>
<dbReference type="InterPro" id="IPR013087">
    <property type="entry name" value="Znf_C2H2_type"/>
</dbReference>
<feature type="region of interest" description="Disordered" evidence="8">
    <location>
        <begin position="412"/>
        <end position="453"/>
    </location>
</feature>
<dbReference type="Pfam" id="PF00096">
    <property type="entry name" value="zf-C2H2"/>
    <property type="match status" value="1"/>
</dbReference>
<reference evidence="10 11" key="1">
    <citation type="submission" date="2017-03" db="EMBL/GenBank/DDBJ databases">
        <title>WGS assembly of Porphyra umbilicalis.</title>
        <authorList>
            <person name="Brawley S.H."/>
            <person name="Blouin N.A."/>
            <person name="Ficko-Blean E."/>
            <person name="Wheeler G.L."/>
            <person name="Lohr M."/>
            <person name="Goodson H.V."/>
            <person name="Jenkins J.W."/>
            <person name="Blaby-Haas C.E."/>
            <person name="Helliwell K.E."/>
            <person name="Chan C."/>
            <person name="Marriage T."/>
            <person name="Bhattacharya D."/>
            <person name="Klein A.S."/>
            <person name="Badis Y."/>
            <person name="Brodie J."/>
            <person name="Cao Y."/>
            <person name="Collen J."/>
            <person name="Dittami S.M."/>
            <person name="Gachon C.M."/>
            <person name="Green B.R."/>
            <person name="Karpowicz S."/>
            <person name="Kim J.W."/>
            <person name="Kudahl U."/>
            <person name="Lin S."/>
            <person name="Michel G."/>
            <person name="Mittag M."/>
            <person name="Olson B.J."/>
            <person name="Pangilinan J."/>
            <person name="Peng Y."/>
            <person name="Qiu H."/>
            <person name="Shu S."/>
            <person name="Singer J.T."/>
            <person name="Smith A.G."/>
            <person name="Sprecher B.N."/>
            <person name="Wagner V."/>
            <person name="Wang W."/>
            <person name="Wang Z.-Y."/>
            <person name="Yan J."/>
            <person name="Yarish C."/>
            <person name="Zoeuner-Riek S."/>
            <person name="Zhuang Y."/>
            <person name="Zou Y."/>
            <person name="Lindquist E.A."/>
            <person name="Grimwood J."/>
            <person name="Barry K."/>
            <person name="Rokhsar D.S."/>
            <person name="Schmutz J."/>
            <person name="Stiller J.W."/>
            <person name="Grossman A.R."/>
            <person name="Prochnik S.E."/>
        </authorList>
    </citation>
    <scope>NUCLEOTIDE SEQUENCE [LARGE SCALE GENOMIC DNA]</scope>
    <source>
        <strain evidence="10">4086291</strain>
    </source>
</reference>
<dbReference type="Gene3D" id="3.30.160.60">
    <property type="entry name" value="Classic Zinc Finger"/>
    <property type="match status" value="2"/>
</dbReference>
<keyword evidence="3" id="KW-0677">Repeat</keyword>
<feature type="region of interest" description="Disordered" evidence="8">
    <location>
        <begin position="515"/>
        <end position="559"/>
    </location>
</feature>
<feature type="region of interest" description="Disordered" evidence="8">
    <location>
        <begin position="652"/>
        <end position="733"/>
    </location>
</feature>
<keyword evidence="2" id="KW-0479">Metal-binding</keyword>
<keyword evidence="11" id="KW-1185">Reference proteome</keyword>
<dbReference type="SMART" id="SM00355">
    <property type="entry name" value="ZnF_C2H2"/>
    <property type="match status" value="4"/>
</dbReference>
<feature type="domain" description="C2H2-type" evidence="9">
    <location>
        <begin position="596"/>
        <end position="624"/>
    </location>
</feature>
<dbReference type="PANTHER" id="PTHR24394:SF29">
    <property type="entry name" value="MYONEURIN"/>
    <property type="match status" value="1"/>
</dbReference>
<dbReference type="GO" id="GO:0000981">
    <property type="term" value="F:DNA-binding transcription factor activity, RNA polymerase II-specific"/>
    <property type="evidence" value="ECO:0007669"/>
    <property type="project" value="TreeGrafter"/>
</dbReference>
<sequence length="765" mass="74499">MESSEPPLRGEGGRRSPPRGGGGGDGGHRIRVVDRCAAAGSSSRTPLPASQALDGGAAAALGEAVADLSHRAAAAGLTLESAFFLRAPAADARPAVAVYVDGRQTDLAGARAAAVAAAATAEATAAGAAGATPRALFDFAAGAQRSAAVAAAPAAATPAARTPVELSTPSPLAALAGSLSGGREQRSPPRWTLPPLRAPYSAGGYTAPTPIAWRLEDGGLPEGVGSRRARPLDVGGGGSPSRLGAPPKRYRPARGGVEGGVPPSGGEARSVGVGPAGGVAAGPSPRLPMSLPLARPSGGRGGRGGDGGGGAVADGSAHFLYPATLQEAAAGAATAAAATATAAVPRSTREAPTGELTTPSPLVLGRTAGGSPARATAAGVVSPLTGAPAAEAPRGGTRLLAALPRPAARLGAYGTPVTPATVGTDGGTRLPSPPRSSAAAACTSSTPLTATPSVRGPADAAMLLLPPPPPVGRGGGGRGAAAAAFPVAVLFPPLPQGGWPTGGAAAAAAAARGSMPLAASPPPALAAGTPPSAADGGLSLSPPPRSSSRPSSGATTSAAAAPTARRFACSLCAATFDREGHRTVHVLAVHKKERPFACDVCGSAFGHSSSLHRHKRTVHDNVRRWECPECQDARFAEKSDLDKHCRAVHGIGRRKRASPGSRTSAGSSDAAVGASAPPSVGGFPLLLSYTSQPPSQSPTTTEALSEARGGGGGGQTPLLSASPPPGVAATAGLPGSGTPQCAECNASFLTAAQLAAHVAGRHFRR</sequence>
<feature type="compositionally biased region" description="Low complexity" evidence="8">
    <location>
        <begin position="525"/>
        <end position="559"/>
    </location>
</feature>
<evidence type="ECO:0000256" key="7">
    <source>
        <dbReference type="PROSITE-ProRule" id="PRU00042"/>
    </source>
</evidence>
<evidence type="ECO:0000256" key="3">
    <source>
        <dbReference type="ARBA" id="ARBA00022737"/>
    </source>
</evidence>
<dbReference type="OrthoDB" id="4926at2759"/>
<evidence type="ECO:0000256" key="4">
    <source>
        <dbReference type="ARBA" id="ARBA00022771"/>
    </source>
</evidence>
<evidence type="ECO:0000259" key="9">
    <source>
        <dbReference type="PROSITE" id="PS50157"/>
    </source>
</evidence>
<name>A0A1X6NTP2_PORUM</name>
<comment type="subcellular location">
    <subcellularLocation>
        <location evidence="1">Nucleus</location>
    </subcellularLocation>
</comment>
<accession>A0A1X6NTP2</accession>
<evidence type="ECO:0000256" key="5">
    <source>
        <dbReference type="ARBA" id="ARBA00022833"/>
    </source>
</evidence>
<keyword evidence="4 7" id="KW-0863">Zinc-finger</keyword>
<evidence type="ECO:0000256" key="2">
    <source>
        <dbReference type="ARBA" id="ARBA00022723"/>
    </source>
</evidence>
<keyword evidence="5" id="KW-0862">Zinc</keyword>
<feature type="compositionally biased region" description="Low complexity" evidence="8">
    <location>
        <begin position="435"/>
        <end position="453"/>
    </location>
</feature>
<feature type="region of interest" description="Disordered" evidence="8">
    <location>
        <begin position="216"/>
        <end position="289"/>
    </location>
</feature>
<protein>
    <recommendedName>
        <fullName evidence="9">C2H2-type domain-containing protein</fullName>
    </recommendedName>
</protein>
<dbReference type="PROSITE" id="PS00028">
    <property type="entry name" value="ZINC_FINGER_C2H2_1"/>
    <property type="match status" value="3"/>
</dbReference>
<feature type="domain" description="C2H2-type" evidence="9">
    <location>
        <begin position="567"/>
        <end position="595"/>
    </location>
</feature>
<feature type="region of interest" description="Disordered" evidence="8">
    <location>
        <begin position="161"/>
        <end position="197"/>
    </location>
</feature>
<feature type="compositionally biased region" description="Low complexity" evidence="8">
    <location>
        <begin position="264"/>
        <end position="273"/>
    </location>
</feature>
<evidence type="ECO:0000256" key="8">
    <source>
        <dbReference type="SAM" id="MobiDB-lite"/>
    </source>
</evidence>
<dbReference type="FunFam" id="3.30.160.60:FF:000534">
    <property type="entry name" value="zinc finger protein 674"/>
    <property type="match status" value="1"/>
</dbReference>
<dbReference type="GO" id="GO:0008270">
    <property type="term" value="F:zinc ion binding"/>
    <property type="evidence" value="ECO:0007669"/>
    <property type="project" value="UniProtKB-KW"/>
</dbReference>
<dbReference type="Proteomes" id="UP000218209">
    <property type="component" value="Unassembled WGS sequence"/>
</dbReference>
<organism evidence="10 11">
    <name type="scientific">Porphyra umbilicalis</name>
    <name type="common">Purple laver</name>
    <name type="synonym">Red alga</name>
    <dbReference type="NCBI Taxonomy" id="2786"/>
    <lineage>
        <taxon>Eukaryota</taxon>
        <taxon>Rhodophyta</taxon>
        <taxon>Bangiophyceae</taxon>
        <taxon>Bangiales</taxon>
        <taxon>Bangiaceae</taxon>
        <taxon>Porphyra</taxon>
    </lineage>
</organism>
<evidence type="ECO:0000256" key="1">
    <source>
        <dbReference type="ARBA" id="ARBA00004123"/>
    </source>
</evidence>
<evidence type="ECO:0000313" key="10">
    <source>
        <dbReference type="EMBL" id="OSX71974.1"/>
    </source>
</evidence>
<feature type="region of interest" description="Disordered" evidence="8">
    <location>
        <begin position="343"/>
        <end position="362"/>
    </location>
</feature>
<dbReference type="GO" id="GO:0005634">
    <property type="term" value="C:nucleus"/>
    <property type="evidence" value="ECO:0007669"/>
    <property type="project" value="UniProtKB-SubCell"/>
</dbReference>
<dbReference type="SUPFAM" id="SSF57667">
    <property type="entry name" value="beta-beta-alpha zinc fingers"/>
    <property type="match status" value="1"/>
</dbReference>
<dbReference type="EMBL" id="KV919094">
    <property type="protein sequence ID" value="OSX71974.1"/>
    <property type="molecule type" value="Genomic_DNA"/>
</dbReference>
<feature type="compositionally biased region" description="Low complexity" evidence="8">
    <location>
        <begin position="664"/>
        <end position="701"/>
    </location>
</feature>
<dbReference type="PANTHER" id="PTHR24394">
    <property type="entry name" value="ZINC FINGER PROTEIN"/>
    <property type="match status" value="1"/>
</dbReference>
<proteinExistence type="predicted"/>
<gene>
    <name evidence="10" type="ORF">BU14_0484s0002</name>
</gene>